<dbReference type="PIRSF" id="PIRSF038471">
    <property type="entry name" value="MreC"/>
    <property type="match status" value="1"/>
</dbReference>
<dbReference type="HOGENOM" id="CLU_042663_1_0_11"/>
<evidence type="ECO:0000256" key="2">
    <source>
        <dbReference type="ARBA" id="ARBA00013855"/>
    </source>
</evidence>
<evidence type="ECO:0000256" key="1">
    <source>
        <dbReference type="ARBA" id="ARBA00009369"/>
    </source>
</evidence>
<dbReference type="InterPro" id="IPR042177">
    <property type="entry name" value="Cell/Rod_1"/>
</dbReference>
<feature type="region of interest" description="Disordered" evidence="7">
    <location>
        <begin position="261"/>
        <end position="303"/>
    </location>
</feature>
<evidence type="ECO:0000259" key="8">
    <source>
        <dbReference type="Pfam" id="PF04085"/>
    </source>
</evidence>
<dbReference type="OrthoDB" id="9808025at2"/>
<reference evidence="9 10" key="2">
    <citation type="submission" date="2008-10" db="EMBL/GenBank/DDBJ databases">
        <authorList>
            <person name="Fulton L."/>
            <person name="Clifton S."/>
            <person name="Fulton B."/>
            <person name="Xu J."/>
            <person name="Minx P."/>
            <person name="Pepin K.H."/>
            <person name="Johnson M."/>
            <person name="Thiruvilangam P."/>
            <person name="Bhonagiri V."/>
            <person name="Nash W.E."/>
            <person name="Mardis E.R."/>
            <person name="Wilson R.K."/>
        </authorList>
    </citation>
    <scope>NUCLEOTIDE SEQUENCE [LARGE SCALE GENOMIC DNA]</scope>
    <source>
        <strain evidence="9 10">DSM 13279</strain>
    </source>
</reference>
<dbReference type="InterPro" id="IPR042175">
    <property type="entry name" value="Cell/Rod_MreC_2"/>
</dbReference>
<dbReference type="Proteomes" id="UP000003560">
    <property type="component" value="Unassembled WGS sequence"/>
</dbReference>
<keyword evidence="10" id="KW-1185">Reference proteome</keyword>
<name>B6GBQ6_9ACTN</name>
<organism evidence="9 10">
    <name type="scientific">Collinsella stercoris DSM 13279</name>
    <dbReference type="NCBI Taxonomy" id="445975"/>
    <lineage>
        <taxon>Bacteria</taxon>
        <taxon>Bacillati</taxon>
        <taxon>Actinomycetota</taxon>
        <taxon>Coriobacteriia</taxon>
        <taxon>Coriobacteriales</taxon>
        <taxon>Coriobacteriaceae</taxon>
        <taxon>Collinsella</taxon>
    </lineage>
</organism>
<dbReference type="eggNOG" id="COG1792">
    <property type="taxonomic scope" value="Bacteria"/>
</dbReference>
<evidence type="ECO:0000256" key="5">
    <source>
        <dbReference type="PIRNR" id="PIRNR038471"/>
    </source>
</evidence>
<feature type="coiled-coil region" evidence="6">
    <location>
        <begin position="59"/>
        <end position="96"/>
    </location>
</feature>
<comment type="function">
    <text evidence="5">Involved in formation and maintenance of cell shape.</text>
</comment>
<dbReference type="GO" id="GO:0008360">
    <property type="term" value="P:regulation of cell shape"/>
    <property type="evidence" value="ECO:0007669"/>
    <property type="project" value="UniProtKB-KW"/>
</dbReference>
<accession>B6GBQ6</accession>
<dbReference type="Gene3D" id="2.40.10.340">
    <property type="entry name" value="Rod shape-determining protein MreC, domain 1"/>
    <property type="match status" value="1"/>
</dbReference>
<dbReference type="STRING" id="445975.COLSTE_01520"/>
<comment type="caution">
    <text evidence="9">The sequence shown here is derived from an EMBL/GenBank/DDBJ whole genome shotgun (WGS) entry which is preliminary data.</text>
</comment>
<keyword evidence="6" id="KW-0175">Coiled coil</keyword>
<dbReference type="EMBL" id="ABXJ01000082">
    <property type="protein sequence ID" value="EEA90270.1"/>
    <property type="molecule type" value="Genomic_DNA"/>
</dbReference>
<reference evidence="9 10" key="1">
    <citation type="submission" date="2008-10" db="EMBL/GenBank/DDBJ databases">
        <title>Draft genome sequence of Collinsella stercoris (DSM 13279).</title>
        <authorList>
            <person name="Sudarsanam P."/>
            <person name="Ley R."/>
            <person name="Guruge J."/>
            <person name="Turnbaugh P.J."/>
            <person name="Mahowald M."/>
            <person name="Liep D."/>
            <person name="Gordon J."/>
        </authorList>
    </citation>
    <scope>NUCLEOTIDE SEQUENCE [LARGE SCALE GENOMIC DNA]</scope>
    <source>
        <strain evidence="9 10">DSM 13279</strain>
    </source>
</reference>
<sequence>MIVLCVISLLLLTFYLREGDTGPIHAVRGGVMTVTSPVRMLGSAVAAPFGALGNIAQNATASSETLSELKKRNEELTAQVAELSEAQETAERLEKLVGLKSTYSLESTAARIIGSTGDAWTDSVIIDKGSASGFEVGMPVCSAGGVIGQIIEVSANTSTVRLITDDQSGVSAMIQGSRAQGVLQGQADGTLRLEYVVSDAEVATGDIVITSGIGGTFPKGLPLGTVASIDRAPNAVYYTIVVRAASSAESNEEVLVITSVSEDQIASDEEVDSANGVPQGGSDAQGDAGQDAGGQDGSSGTDE</sequence>
<feature type="compositionally biased region" description="Low complexity" evidence="7">
    <location>
        <begin position="280"/>
        <end position="290"/>
    </location>
</feature>
<dbReference type="PANTHER" id="PTHR34138">
    <property type="entry name" value="CELL SHAPE-DETERMINING PROTEIN MREC"/>
    <property type="match status" value="1"/>
</dbReference>
<dbReference type="InterPro" id="IPR055342">
    <property type="entry name" value="MreC_beta-barrel_core"/>
</dbReference>
<gene>
    <name evidence="9" type="primary">mreC</name>
    <name evidence="9" type="ORF">COLSTE_01520</name>
</gene>
<dbReference type="GO" id="GO:0005886">
    <property type="term" value="C:plasma membrane"/>
    <property type="evidence" value="ECO:0007669"/>
    <property type="project" value="TreeGrafter"/>
</dbReference>
<feature type="domain" description="Rod shape-determining protein MreC beta-barrel core" evidence="8">
    <location>
        <begin position="112"/>
        <end position="257"/>
    </location>
</feature>
<dbReference type="NCBIfam" id="TIGR00219">
    <property type="entry name" value="mreC"/>
    <property type="match status" value="1"/>
</dbReference>
<evidence type="ECO:0000256" key="4">
    <source>
        <dbReference type="ARBA" id="ARBA00032089"/>
    </source>
</evidence>
<evidence type="ECO:0000256" key="6">
    <source>
        <dbReference type="SAM" id="Coils"/>
    </source>
</evidence>
<protein>
    <recommendedName>
        <fullName evidence="2 5">Cell shape-determining protein MreC</fullName>
    </recommendedName>
    <alternativeName>
        <fullName evidence="4 5">Cell shape protein MreC</fullName>
    </alternativeName>
</protein>
<evidence type="ECO:0000313" key="10">
    <source>
        <dbReference type="Proteomes" id="UP000003560"/>
    </source>
</evidence>
<keyword evidence="3 5" id="KW-0133">Cell shape</keyword>
<evidence type="ECO:0000256" key="3">
    <source>
        <dbReference type="ARBA" id="ARBA00022960"/>
    </source>
</evidence>
<dbReference type="RefSeq" id="WP_006721159.1">
    <property type="nucleotide sequence ID" value="NZ_CP085935.1"/>
</dbReference>
<dbReference type="GeneID" id="98003240"/>
<dbReference type="AlphaFoldDB" id="B6GBQ6"/>
<dbReference type="Pfam" id="PF04085">
    <property type="entry name" value="MreC"/>
    <property type="match status" value="1"/>
</dbReference>
<evidence type="ECO:0000313" key="9">
    <source>
        <dbReference type="EMBL" id="EEA90270.1"/>
    </source>
</evidence>
<dbReference type="PANTHER" id="PTHR34138:SF1">
    <property type="entry name" value="CELL SHAPE-DETERMINING PROTEIN MREC"/>
    <property type="match status" value="1"/>
</dbReference>
<dbReference type="Gene3D" id="2.40.10.350">
    <property type="entry name" value="Rod shape-determining protein MreC, domain 2"/>
    <property type="match status" value="1"/>
</dbReference>
<evidence type="ECO:0000256" key="7">
    <source>
        <dbReference type="SAM" id="MobiDB-lite"/>
    </source>
</evidence>
<dbReference type="InterPro" id="IPR007221">
    <property type="entry name" value="MreC"/>
</dbReference>
<comment type="similarity">
    <text evidence="1 5">Belongs to the MreC family.</text>
</comment>
<proteinExistence type="inferred from homology"/>